<evidence type="ECO:0000313" key="2">
    <source>
        <dbReference type="EMBL" id="GER44442.1"/>
    </source>
</evidence>
<evidence type="ECO:0000256" key="1">
    <source>
        <dbReference type="SAM" id="MobiDB-lite"/>
    </source>
</evidence>
<reference evidence="3" key="1">
    <citation type="journal article" date="2019" name="Curr. Biol.">
        <title>Genome Sequence of Striga asiatica Provides Insight into the Evolution of Plant Parasitism.</title>
        <authorList>
            <person name="Yoshida S."/>
            <person name="Kim S."/>
            <person name="Wafula E.K."/>
            <person name="Tanskanen J."/>
            <person name="Kim Y.M."/>
            <person name="Honaas L."/>
            <person name="Yang Z."/>
            <person name="Spallek T."/>
            <person name="Conn C.E."/>
            <person name="Ichihashi Y."/>
            <person name="Cheong K."/>
            <person name="Cui S."/>
            <person name="Der J.P."/>
            <person name="Gundlach H."/>
            <person name="Jiao Y."/>
            <person name="Hori C."/>
            <person name="Ishida J.K."/>
            <person name="Kasahara H."/>
            <person name="Kiba T."/>
            <person name="Kim M.S."/>
            <person name="Koo N."/>
            <person name="Laohavisit A."/>
            <person name="Lee Y.H."/>
            <person name="Lumba S."/>
            <person name="McCourt P."/>
            <person name="Mortimer J.C."/>
            <person name="Mutuku J.M."/>
            <person name="Nomura T."/>
            <person name="Sasaki-Sekimoto Y."/>
            <person name="Seto Y."/>
            <person name="Wang Y."/>
            <person name="Wakatake T."/>
            <person name="Sakakibara H."/>
            <person name="Demura T."/>
            <person name="Yamaguchi S."/>
            <person name="Yoneyama K."/>
            <person name="Manabe R.I."/>
            <person name="Nelson D.C."/>
            <person name="Schulman A.H."/>
            <person name="Timko M.P."/>
            <person name="dePamphilis C.W."/>
            <person name="Choi D."/>
            <person name="Shirasu K."/>
        </authorList>
    </citation>
    <scope>NUCLEOTIDE SEQUENCE [LARGE SCALE GENOMIC DNA]</scope>
    <source>
        <strain evidence="3">cv. UVA1</strain>
    </source>
</reference>
<dbReference type="GO" id="GO:0005840">
    <property type="term" value="C:ribosome"/>
    <property type="evidence" value="ECO:0007669"/>
    <property type="project" value="UniProtKB-KW"/>
</dbReference>
<dbReference type="Gene3D" id="3.40.50.790">
    <property type="match status" value="1"/>
</dbReference>
<name>A0A5A7QHR5_STRAF</name>
<sequence length="126" mass="14137">MLEPLLSKYFTPKKPVHLSFLESQMEELIAKLTDPDIQPEYSRPDLFHLLGHGLNNAGKFPTLVTHQESLRVKGKRNKGHGDVSAEKGESDLPKHANECQIPSFCTEKELAECEVFALKEHNGKAT</sequence>
<dbReference type="AlphaFoldDB" id="A0A5A7QHR5"/>
<accession>A0A5A7QHR5</accession>
<keyword evidence="2" id="KW-0687">Ribonucleoprotein</keyword>
<dbReference type="OrthoDB" id="2449818at2759"/>
<evidence type="ECO:0000313" key="3">
    <source>
        <dbReference type="Proteomes" id="UP000325081"/>
    </source>
</evidence>
<protein>
    <submittedName>
        <fullName evidence="2">Ribosomal protein</fullName>
    </submittedName>
</protein>
<keyword evidence="3" id="KW-1185">Reference proteome</keyword>
<gene>
    <name evidence="2" type="ORF">STAS_21341</name>
</gene>
<organism evidence="2 3">
    <name type="scientific">Striga asiatica</name>
    <name type="common">Asiatic witchweed</name>
    <name type="synonym">Buchnera asiatica</name>
    <dbReference type="NCBI Taxonomy" id="4170"/>
    <lineage>
        <taxon>Eukaryota</taxon>
        <taxon>Viridiplantae</taxon>
        <taxon>Streptophyta</taxon>
        <taxon>Embryophyta</taxon>
        <taxon>Tracheophyta</taxon>
        <taxon>Spermatophyta</taxon>
        <taxon>Magnoliopsida</taxon>
        <taxon>eudicotyledons</taxon>
        <taxon>Gunneridae</taxon>
        <taxon>Pentapetalae</taxon>
        <taxon>asterids</taxon>
        <taxon>lamiids</taxon>
        <taxon>Lamiales</taxon>
        <taxon>Orobanchaceae</taxon>
        <taxon>Buchnereae</taxon>
        <taxon>Striga</taxon>
    </lineage>
</organism>
<dbReference type="Proteomes" id="UP000325081">
    <property type="component" value="Unassembled WGS sequence"/>
</dbReference>
<feature type="non-terminal residue" evidence="2">
    <location>
        <position position="126"/>
    </location>
</feature>
<feature type="region of interest" description="Disordered" evidence="1">
    <location>
        <begin position="71"/>
        <end position="96"/>
    </location>
</feature>
<keyword evidence="2" id="KW-0689">Ribosomal protein</keyword>
<feature type="compositionally biased region" description="Basic and acidic residues" evidence="1">
    <location>
        <begin position="79"/>
        <end position="96"/>
    </location>
</feature>
<dbReference type="InterPro" id="IPR016095">
    <property type="entry name" value="Ribosomal_uL1_3-a/b-sand"/>
</dbReference>
<comment type="caution">
    <text evidence="2">The sequence shown here is derived from an EMBL/GenBank/DDBJ whole genome shotgun (WGS) entry which is preliminary data.</text>
</comment>
<proteinExistence type="predicted"/>
<dbReference type="EMBL" id="BKCP01006959">
    <property type="protein sequence ID" value="GER44442.1"/>
    <property type="molecule type" value="Genomic_DNA"/>
</dbReference>